<reference evidence="1 2" key="1">
    <citation type="journal article" date="2024" name="Ann. Entomol. Soc. Am.">
        <title>Genomic analyses of the southern and eastern yellowjacket wasps (Hymenoptera: Vespidae) reveal evolutionary signatures of social life.</title>
        <authorList>
            <person name="Catto M.A."/>
            <person name="Caine P.B."/>
            <person name="Orr S.E."/>
            <person name="Hunt B.G."/>
            <person name="Goodisman M.A.D."/>
        </authorList>
    </citation>
    <scope>NUCLEOTIDE SEQUENCE [LARGE SCALE GENOMIC DNA]</scope>
    <source>
        <strain evidence="1">233</strain>
        <tissue evidence="1">Head and thorax</tissue>
    </source>
</reference>
<proteinExistence type="predicted"/>
<dbReference type="EMBL" id="JAUDFV010000074">
    <property type="protein sequence ID" value="KAL2734360.1"/>
    <property type="molecule type" value="Genomic_DNA"/>
</dbReference>
<protein>
    <submittedName>
        <fullName evidence="1">Uncharacterized protein</fullName>
    </submittedName>
</protein>
<gene>
    <name evidence="1" type="ORF">V1478_004058</name>
</gene>
<dbReference type="Proteomes" id="UP001607302">
    <property type="component" value="Unassembled WGS sequence"/>
</dbReference>
<dbReference type="AlphaFoldDB" id="A0ABD2BNK1"/>
<evidence type="ECO:0000313" key="2">
    <source>
        <dbReference type="Proteomes" id="UP001607302"/>
    </source>
</evidence>
<name>A0ABD2BNK1_VESSQ</name>
<evidence type="ECO:0000313" key="1">
    <source>
        <dbReference type="EMBL" id="KAL2734360.1"/>
    </source>
</evidence>
<organism evidence="1 2">
    <name type="scientific">Vespula squamosa</name>
    <name type="common">Southern yellow jacket</name>
    <name type="synonym">Wasp</name>
    <dbReference type="NCBI Taxonomy" id="30214"/>
    <lineage>
        <taxon>Eukaryota</taxon>
        <taxon>Metazoa</taxon>
        <taxon>Ecdysozoa</taxon>
        <taxon>Arthropoda</taxon>
        <taxon>Hexapoda</taxon>
        <taxon>Insecta</taxon>
        <taxon>Pterygota</taxon>
        <taxon>Neoptera</taxon>
        <taxon>Endopterygota</taxon>
        <taxon>Hymenoptera</taxon>
        <taxon>Apocrita</taxon>
        <taxon>Aculeata</taxon>
        <taxon>Vespoidea</taxon>
        <taxon>Vespidae</taxon>
        <taxon>Vespinae</taxon>
        <taxon>Vespula</taxon>
    </lineage>
</organism>
<accession>A0ABD2BNK1</accession>
<sequence>MSSNYARVDVNEEARSTGLARSKLARRVIIYLGNKNYNRTYKNIGVRVSFWLMKNLEIVISAVLVSAVQSDKLISRAPPAATRDIRPVSNISSENLHLDRLYVKMF</sequence>
<comment type="caution">
    <text evidence="1">The sequence shown here is derived from an EMBL/GenBank/DDBJ whole genome shotgun (WGS) entry which is preliminary data.</text>
</comment>
<keyword evidence="2" id="KW-1185">Reference proteome</keyword>